<evidence type="ECO:0000256" key="1">
    <source>
        <dbReference type="SAM" id="MobiDB-lite"/>
    </source>
</evidence>
<keyword evidence="2" id="KW-1133">Transmembrane helix</keyword>
<accession>A0A0S4IHN5</accession>
<evidence type="ECO:0000313" key="4">
    <source>
        <dbReference type="Proteomes" id="UP000051952"/>
    </source>
</evidence>
<dbReference type="EMBL" id="CYKH01000060">
    <property type="protein sequence ID" value="CUE67206.1"/>
    <property type="molecule type" value="Genomic_DNA"/>
</dbReference>
<keyword evidence="2 3" id="KW-0812">Transmembrane</keyword>
<dbReference type="VEuPathDB" id="TriTrypDB:BSAL_51325"/>
<name>A0A0S4IHN5_BODSA</name>
<keyword evidence="4" id="KW-1185">Reference proteome</keyword>
<sequence length="198" mass="22967">MRRIRREIIAAYRCLTTIDGANAYKLLLEGEGCRPPPDRTSLRKLYFHFARRNHPDVDSSNSNTRMGEGNNAYSLLRDGTDEERKVALDHLFTPSPPLATEATRPRSYPPPPWEVHYDTETPEEYQNFLKSLDGNEKLRFHRRWVDADGNRYAGIGEVRVDKEKQRREASSTNQQSSAGTAIFIIYCIILYNIFQSWR</sequence>
<reference evidence="4" key="1">
    <citation type="submission" date="2015-09" db="EMBL/GenBank/DDBJ databases">
        <authorList>
            <consortium name="Pathogen Informatics"/>
        </authorList>
    </citation>
    <scope>NUCLEOTIDE SEQUENCE [LARGE SCALE GENOMIC DNA]</scope>
    <source>
        <strain evidence="4">Lake Konstanz</strain>
    </source>
</reference>
<protein>
    <submittedName>
        <fullName evidence="3">Transmembrane protein, putative</fullName>
    </submittedName>
</protein>
<dbReference type="Proteomes" id="UP000051952">
    <property type="component" value="Unassembled WGS sequence"/>
</dbReference>
<feature type="transmembrane region" description="Helical" evidence="2">
    <location>
        <begin position="176"/>
        <end position="194"/>
    </location>
</feature>
<evidence type="ECO:0000313" key="3">
    <source>
        <dbReference type="EMBL" id="CUE67206.1"/>
    </source>
</evidence>
<dbReference type="SUPFAM" id="SSF46565">
    <property type="entry name" value="Chaperone J-domain"/>
    <property type="match status" value="1"/>
</dbReference>
<organism evidence="3 4">
    <name type="scientific">Bodo saltans</name>
    <name type="common">Flagellated protozoan</name>
    <dbReference type="NCBI Taxonomy" id="75058"/>
    <lineage>
        <taxon>Eukaryota</taxon>
        <taxon>Discoba</taxon>
        <taxon>Euglenozoa</taxon>
        <taxon>Kinetoplastea</taxon>
        <taxon>Metakinetoplastina</taxon>
        <taxon>Eubodonida</taxon>
        <taxon>Bodonidae</taxon>
        <taxon>Bodo</taxon>
    </lineage>
</organism>
<dbReference type="InterPro" id="IPR036869">
    <property type="entry name" value="J_dom_sf"/>
</dbReference>
<feature type="region of interest" description="Disordered" evidence="1">
    <location>
        <begin position="93"/>
        <end position="112"/>
    </location>
</feature>
<gene>
    <name evidence="3" type="ORF">BSAL_51325</name>
</gene>
<proteinExistence type="predicted"/>
<keyword evidence="2" id="KW-0472">Membrane</keyword>
<evidence type="ECO:0000256" key="2">
    <source>
        <dbReference type="SAM" id="Phobius"/>
    </source>
</evidence>
<dbReference type="AlphaFoldDB" id="A0A0S4IHN5"/>